<dbReference type="Proteomes" id="UP000115385">
    <property type="component" value="Genome"/>
</dbReference>
<name>A0A059T9P6_9RHAB</name>
<sequence>MNRKSSRSEERLGSKPYTRADKRQKTSSPSPSLTSSKSSHISAQSISDRINNSDNYDDINPGSLQDFITTLPDIPEPKDNMPPIAPDQKLIHDILEQLKNNGASPSFEAVSHALEKSNLQNTENVGSYESRAILWYSAGYNDASRSSEVQDAIFAKKQLPDISSGLLSSTNTLVEIVQKFDEIYRKMNKKTSVQDLNKDELVTFCLSSYEGKSQKEKASSIMMYLNAYIGYSSIYSDVTNTRLVEGTFNFMRTIDPIAVAVMTTLGEERGMVIVGDRVEKDKKAYSVYIGKRRT</sequence>
<evidence type="ECO:0000313" key="2">
    <source>
        <dbReference type="EMBL" id="AHL89003.1"/>
    </source>
</evidence>
<reference evidence="2 3" key="1">
    <citation type="submission" date="2013-04" db="EMBL/GenBank/DDBJ databases">
        <title>Complete genome sequence of Eggplant mottled dwarf nucleorhabdovirus.</title>
        <authorList>
            <person name="Babaei G."/>
            <person name="Koohi Habibi M."/>
            <person name="Massah A."/>
            <person name="Dizadji A."/>
        </authorList>
    </citation>
    <scope>NUCLEOTIDE SEQUENCE [LARGE SCALE GENOMIC DNA]</scope>
    <source>
        <strain evidence="2">Iran/SH-eg</strain>
    </source>
</reference>
<feature type="region of interest" description="Disordered" evidence="1">
    <location>
        <begin position="1"/>
        <end position="76"/>
    </location>
</feature>
<accession>A0A059T9P6</accession>
<feature type="compositionally biased region" description="Low complexity" evidence="1">
    <location>
        <begin position="26"/>
        <end position="47"/>
    </location>
</feature>
<protein>
    <submittedName>
        <fullName evidence="2">Phosphoprotein</fullName>
    </submittedName>
</protein>
<evidence type="ECO:0000256" key="1">
    <source>
        <dbReference type="SAM" id="MobiDB-lite"/>
    </source>
</evidence>
<feature type="compositionally biased region" description="Basic and acidic residues" evidence="1">
    <location>
        <begin position="1"/>
        <end position="24"/>
    </location>
</feature>
<evidence type="ECO:0000313" key="3">
    <source>
        <dbReference type="Proteomes" id="UP000115385"/>
    </source>
</evidence>
<proteinExistence type="predicted"/>
<gene>
    <name evidence="2" type="primary">P</name>
</gene>
<dbReference type="EMBL" id="KC905081">
    <property type="protein sequence ID" value="AHL89003.1"/>
    <property type="molecule type" value="Viral_cRNA"/>
</dbReference>
<organism evidence="2 3">
    <name type="scientific">Eggplant mottled dwarf virus</name>
    <dbReference type="NCBI Taxonomy" id="488317"/>
    <lineage>
        <taxon>Viruses</taxon>
        <taxon>Riboviria</taxon>
        <taxon>Orthornavirae</taxon>
        <taxon>Negarnaviricota</taxon>
        <taxon>Haploviricotina</taxon>
        <taxon>Monjiviricetes</taxon>
        <taxon>Mononegavirales</taxon>
        <taxon>Rhabdoviridae</taxon>
        <taxon>Betarhabdovirinae</taxon>
        <taxon>Alphanucleorhabdovirus</taxon>
        <taxon>Alphanucleorhabdovirus melongenae</taxon>
    </lineage>
</organism>